<keyword evidence="6" id="KW-1185">Reference proteome</keyword>
<sequence length="1281" mass="141186">MRARKWRWCIKKEEEEDQTFDNQPCRLISMHSLAQDGGLATPPCSPLHSPMLPTAPASIAGDTHYISSVRASSRRTGGAASLGSPEKERDRDPLTRLLRFLRAFYRELAARDPVYPPPWAPPLPPGTTCAAHFEPSLLLAPLSSSRTESEPRDYIRMDQIFSAVRTTDGMVFEAPRRVLIEGSAGSGKTTLALRVLHSWATQPEDASNPIQLALFVPLRELRGGSLSHYLGKELLPKGSTGSGFLQIWKTLHQLEDRLLFVLDGYDEAVRSLAPGLEGGREGLGDALDLLEGRLFPECRLLITCCPGWNAELAPFVQRRLLLQGLDWQHVQRLVYSFFSSNKEPGLADTFLDQVTSSPLVLRPLCGWPLGWLLLCVLFDETGCRLPSDSLDLHQVRGCRFNLQTAFELYHIIQYVWSMLLLAHLALLSVRRAHCRGGGLEVTELGFLMRGLNFGRSHTQKKRPDYYTPIHRSLAEFLAAYYVSSVVHYSNILRRELEDLPGLAAGSVAPSSVLVLRFLLGLLGKKGHLVFGQLSPLDLPTRTLFSLLQAAGPSDLNVAAVCRLVGAGGGGSAPPPHDNPYMGVGAEPPPLVHTAPLELEGWASVLRSDACTLDALELVFQFDKVEYFFYFQFPFQLPIPFSTFNFLFNFQFPFQLSSLFSFSTFNPLFNAHFPFLNRFQCLVDALSEGLQHAASANLSKLVLDLSLSTSQVAQLCLALQSAPQVTVLHLPHLGCGRDGLRAISTLIRSRPLVALNLSGSWGMRRDDPPSSTGSGSMSSTGPYTSGSVAKQPAPPQQVSPKTSSYYFSSLPRGALGAYNSLTRPATLPRQPLQTYVLDGYSTTTADSTKRNSDSVLFQRLFHPLPSCDAALHASSGFHDVFEAIRDPGCKLRSLNVSKCLLGAEDALCLGETMRRSCCLDALRLEGATRLGEVLPVLLGLADNSSLQLLDLGSQRLVLDDGPTQLVCQALIKNTSLRLLSLEGWTFRIEEEGSLPVFLAFLQATSVRDLVLANCRLHVALHDGRLGRQLGGSRHHHDSISQLLAYLPPDFTTTTVVFLRLGGFQVTVNDRLALRGPLLLPFLRGFTHLSDLDLSLDKNSTNSNPLLIDDKTLVAFFQTLCMHFRSLQSLKMSYWRISLEECERTLRTIGRCLKTCSLSYLKMNGLVVTDTIHKASLEHFLLQTCVANLNYLSWLSIVGVPLTPGQASGFGKCIRERFPGTVLQLSAKDVGTEALKNMVSVMEEGGKIAVLFIGGASCNIRIHRLLKNQKLRGKFKRFTSLKE</sequence>
<dbReference type="InterPro" id="IPR027417">
    <property type="entry name" value="P-loop_NTPase"/>
</dbReference>
<comment type="caution">
    <text evidence="5">The sequence shown here is derived from an EMBL/GenBank/DDBJ whole genome shotgun (WGS) entry which is preliminary data.</text>
</comment>
<organism evidence="5 6">
    <name type="scientific">Laodelphax striatellus</name>
    <name type="common">Small brown planthopper</name>
    <name type="synonym">Delphax striatella</name>
    <dbReference type="NCBI Taxonomy" id="195883"/>
    <lineage>
        <taxon>Eukaryota</taxon>
        <taxon>Metazoa</taxon>
        <taxon>Ecdysozoa</taxon>
        <taxon>Arthropoda</taxon>
        <taxon>Hexapoda</taxon>
        <taxon>Insecta</taxon>
        <taxon>Pterygota</taxon>
        <taxon>Neoptera</taxon>
        <taxon>Paraneoptera</taxon>
        <taxon>Hemiptera</taxon>
        <taxon>Auchenorrhyncha</taxon>
        <taxon>Fulgoroidea</taxon>
        <taxon>Delphacidae</taxon>
        <taxon>Criomorphinae</taxon>
        <taxon>Laodelphax</taxon>
    </lineage>
</organism>
<proteinExistence type="predicted"/>
<feature type="domain" description="NACHT" evidence="4">
    <location>
        <begin position="176"/>
        <end position="307"/>
    </location>
</feature>
<dbReference type="SUPFAM" id="SSF52540">
    <property type="entry name" value="P-loop containing nucleoside triphosphate hydrolases"/>
    <property type="match status" value="1"/>
</dbReference>
<dbReference type="PANTHER" id="PTHR46844:SF1">
    <property type="entry name" value="SLR5058 PROTEIN"/>
    <property type="match status" value="1"/>
</dbReference>
<dbReference type="EMBL" id="QKKF02015239">
    <property type="protein sequence ID" value="RZF42290.1"/>
    <property type="molecule type" value="Genomic_DNA"/>
</dbReference>
<dbReference type="InParanoid" id="A0A482X9W9"/>
<dbReference type="InterPro" id="IPR032675">
    <property type="entry name" value="LRR_dom_sf"/>
</dbReference>
<dbReference type="GO" id="GO:0005524">
    <property type="term" value="F:ATP binding"/>
    <property type="evidence" value="ECO:0007669"/>
    <property type="project" value="UniProtKB-KW"/>
</dbReference>
<keyword evidence="2" id="KW-0067">ATP-binding</keyword>
<evidence type="ECO:0000313" key="5">
    <source>
        <dbReference type="EMBL" id="RZF42290.1"/>
    </source>
</evidence>
<dbReference type="PROSITE" id="PS50837">
    <property type="entry name" value="NACHT"/>
    <property type="match status" value="1"/>
</dbReference>
<dbReference type="SUPFAM" id="SSF52047">
    <property type="entry name" value="RNI-like"/>
    <property type="match status" value="2"/>
</dbReference>
<gene>
    <name evidence="5" type="ORF">LSTR_LSTR003908</name>
</gene>
<dbReference type="InterPro" id="IPR007111">
    <property type="entry name" value="NACHT_NTPase"/>
</dbReference>
<evidence type="ECO:0000256" key="3">
    <source>
        <dbReference type="SAM" id="MobiDB-lite"/>
    </source>
</evidence>
<dbReference type="STRING" id="195883.A0A482X9W9"/>
<dbReference type="OrthoDB" id="120976at2759"/>
<evidence type="ECO:0000313" key="6">
    <source>
        <dbReference type="Proteomes" id="UP000291343"/>
    </source>
</evidence>
<feature type="compositionally biased region" description="Low complexity" evidence="3">
    <location>
        <begin position="768"/>
        <end position="786"/>
    </location>
</feature>
<keyword evidence="1" id="KW-0547">Nucleotide-binding</keyword>
<dbReference type="Proteomes" id="UP000291343">
    <property type="component" value="Unassembled WGS sequence"/>
</dbReference>
<evidence type="ECO:0000256" key="2">
    <source>
        <dbReference type="ARBA" id="ARBA00022840"/>
    </source>
</evidence>
<dbReference type="PANTHER" id="PTHR46844">
    <property type="entry name" value="SLR5058 PROTEIN"/>
    <property type="match status" value="1"/>
</dbReference>
<reference evidence="5 6" key="1">
    <citation type="journal article" date="2017" name="Gigascience">
        <title>Genome sequence of the small brown planthopper, Laodelphax striatellus.</title>
        <authorList>
            <person name="Zhu J."/>
            <person name="Jiang F."/>
            <person name="Wang X."/>
            <person name="Yang P."/>
            <person name="Bao Y."/>
            <person name="Zhao W."/>
            <person name="Wang W."/>
            <person name="Lu H."/>
            <person name="Wang Q."/>
            <person name="Cui N."/>
            <person name="Li J."/>
            <person name="Chen X."/>
            <person name="Luo L."/>
            <person name="Yu J."/>
            <person name="Kang L."/>
            <person name="Cui F."/>
        </authorList>
    </citation>
    <scope>NUCLEOTIDE SEQUENCE [LARGE SCALE GENOMIC DNA]</scope>
    <source>
        <strain evidence="5">Lst14</strain>
    </source>
</reference>
<feature type="region of interest" description="Disordered" evidence="3">
    <location>
        <begin position="70"/>
        <end position="90"/>
    </location>
</feature>
<name>A0A482X9W9_LAOST</name>
<dbReference type="Gene3D" id="3.40.50.300">
    <property type="entry name" value="P-loop containing nucleotide triphosphate hydrolases"/>
    <property type="match status" value="1"/>
</dbReference>
<protein>
    <recommendedName>
        <fullName evidence="4">NACHT domain-containing protein</fullName>
    </recommendedName>
</protein>
<feature type="region of interest" description="Disordered" evidence="3">
    <location>
        <begin position="762"/>
        <end position="803"/>
    </location>
</feature>
<accession>A0A482X9W9</accession>
<dbReference type="Gene3D" id="3.80.10.10">
    <property type="entry name" value="Ribonuclease Inhibitor"/>
    <property type="match status" value="2"/>
</dbReference>
<evidence type="ECO:0000256" key="1">
    <source>
        <dbReference type="ARBA" id="ARBA00022741"/>
    </source>
</evidence>
<evidence type="ECO:0000259" key="4">
    <source>
        <dbReference type="PROSITE" id="PS50837"/>
    </source>
</evidence>
<dbReference type="Pfam" id="PF05729">
    <property type="entry name" value="NACHT"/>
    <property type="match status" value="1"/>
</dbReference>